<dbReference type="PANTHER" id="PTHR42715">
    <property type="entry name" value="BETA-GLUCOSIDASE"/>
    <property type="match status" value="1"/>
</dbReference>
<dbReference type="InterPro" id="IPR001764">
    <property type="entry name" value="Glyco_hydro_3_N"/>
</dbReference>
<protein>
    <recommendedName>
        <fullName evidence="14">Probable beta-glucosidase G</fullName>
        <ecNumber evidence="5">3.2.1.21</ecNumber>
    </recommendedName>
    <alternativeName>
        <fullName evidence="15">Beta-D-glucoside glucohydrolase G</fullName>
    </alternativeName>
    <alternativeName>
        <fullName evidence="16">Cellobiase G</fullName>
    </alternativeName>
    <alternativeName>
        <fullName evidence="17">Gentiobiase G</fullName>
    </alternativeName>
</protein>
<keyword evidence="20" id="KW-1185">Reference proteome</keyword>
<dbReference type="EMBL" id="PUHQ01000130">
    <property type="protein sequence ID" value="KAG0655076.1"/>
    <property type="molecule type" value="Genomic_DNA"/>
</dbReference>
<evidence type="ECO:0000259" key="18">
    <source>
        <dbReference type="SMART" id="SM01217"/>
    </source>
</evidence>
<name>A0A9P7B2E0_RHOMI</name>
<dbReference type="Gene3D" id="2.60.40.10">
    <property type="entry name" value="Immunoglobulins"/>
    <property type="match status" value="1"/>
</dbReference>
<evidence type="ECO:0000256" key="7">
    <source>
        <dbReference type="ARBA" id="ARBA00022729"/>
    </source>
</evidence>
<keyword evidence="11" id="KW-0326">Glycosidase</keyword>
<evidence type="ECO:0000256" key="12">
    <source>
        <dbReference type="ARBA" id="ARBA00023326"/>
    </source>
</evidence>
<dbReference type="SUPFAM" id="SSF51445">
    <property type="entry name" value="(Trans)glycosidases"/>
    <property type="match status" value="1"/>
</dbReference>
<evidence type="ECO:0000256" key="14">
    <source>
        <dbReference type="ARBA" id="ARBA00039579"/>
    </source>
</evidence>
<keyword evidence="6" id="KW-0964">Secreted</keyword>
<keyword evidence="8" id="KW-0378">Hydrolase</keyword>
<keyword evidence="7" id="KW-0732">Signal</keyword>
<dbReference type="Gene3D" id="3.40.50.1700">
    <property type="entry name" value="Glycoside hydrolase family 3 C-terminal domain"/>
    <property type="match status" value="1"/>
</dbReference>
<dbReference type="PRINTS" id="PR00133">
    <property type="entry name" value="GLHYDRLASE3"/>
</dbReference>
<comment type="similarity">
    <text evidence="4">Belongs to the glycosyl hydrolase 3 family.</text>
</comment>
<dbReference type="GO" id="GO:0009251">
    <property type="term" value="P:glucan catabolic process"/>
    <property type="evidence" value="ECO:0007669"/>
    <property type="project" value="TreeGrafter"/>
</dbReference>
<evidence type="ECO:0000256" key="3">
    <source>
        <dbReference type="ARBA" id="ARBA00004987"/>
    </source>
</evidence>
<dbReference type="Pfam" id="PF14310">
    <property type="entry name" value="Fn3-like"/>
    <property type="match status" value="1"/>
</dbReference>
<dbReference type="GO" id="GO:0005576">
    <property type="term" value="C:extracellular region"/>
    <property type="evidence" value="ECO:0007669"/>
    <property type="project" value="UniProtKB-SubCell"/>
</dbReference>
<evidence type="ECO:0000256" key="4">
    <source>
        <dbReference type="ARBA" id="ARBA00005336"/>
    </source>
</evidence>
<dbReference type="PANTHER" id="PTHR42715:SF12">
    <property type="entry name" value="BETA-GLUCOSIDASE G-RELATED"/>
    <property type="match status" value="1"/>
</dbReference>
<dbReference type="GO" id="GO:0008422">
    <property type="term" value="F:beta-glucosidase activity"/>
    <property type="evidence" value="ECO:0007669"/>
    <property type="project" value="UniProtKB-EC"/>
</dbReference>
<evidence type="ECO:0000256" key="9">
    <source>
        <dbReference type="ARBA" id="ARBA00023180"/>
    </source>
</evidence>
<comment type="function">
    <text evidence="13">Beta-glucosidases are one of a number of cellulolytic enzymes involved in the degradation of cellulosic biomass. Catalyzes the last step releasing glucose from the inhibitory cellobiose.</text>
</comment>
<dbReference type="Gene3D" id="3.20.20.300">
    <property type="entry name" value="Glycoside hydrolase, family 3, N-terminal domain"/>
    <property type="match status" value="1"/>
</dbReference>
<dbReference type="InterPro" id="IPR026891">
    <property type="entry name" value="Fn3-like"/>
</dbReference>
<keyword evidence="10" id="KW-0119">Carbohydrate metabolism</keyword>
<reference evidence="19 20" key="1">
    <citation type="submission" date="2020-11" db="EMBL/GenBank/DDBJ databases">
        <title>Kefir isolates.</title>
        <authorList>
            <person name="Marcisauskas S."/>
            <person name="Kim Y."/>
            <person name="Blasche S."/>
        </authorList>
    </citation>
    <scope>NUCLEOTIDE SEQUENCE [LARGE SCALE GENOMIC DNA]</scope>
    <source>
        <strain evidence="19 20">KR</strain>
    </source>
</reference>
<evidence type="ECO:0000256" key="16">
    <source>
        <dbReference type="ARBA" id="ARBA00041601"/>
    </source>
</evidence>
<evidence type="ECO:0000256" key="13">
    <source>
        <dbReference type="ARBA" id="ARBA00024983"/>
    </source>
</evidence>
<dbReference type="FunFam" id="3.20.20.300:FF:000002">
    <property type="entry name" value="Probable beta-glucosidase"/>
    <property type="match status" value="1"/>
</dbReference>
<accession>A0A9P7B2E0</accession>
<dbReference type="SUPFAM" id="SSF52279">
    <property type="entry name" value="Beta-D-glucan exohydrolase, C-terminal domain"/>
    <property type="match status" value="1"/>
</dbReference>
<keyword evidence="12" id="KW-0624">Polysaccharide degradation</keyword>
<dbReference type="EC" id="3.2.1.21" evidence="5"/>
<evidence type="ECO:0000256" key="15">
    <source>
        <dbReference type="ARBA" id="ARBA00041276"/>
    </source>
</evidence>
<gene>
    <name evidence="19" type="ORF">C6P46_001266</name>
</gene>
<comment type="pathway">
    <text evidence="3">Glycan metabolism; cellulose degradation.</text>
</comment>
<evidence type="ECO:0000256" key="1">
    <source>
        <dbReference type="ARBA" id="ARBA00000448"/>
    </source>
</evidence>
<evidence type="ECO:0000256" key="5">
    <source>
        <dbReference type="ARBA" id="ARBA00012744"/>
    </source>
</evidence>
<evidence type="ECO:0000256" key="6">
    <source>
        <dbReference type="ARBA" id="ARBA00022525"/>
    </source>
</evidence>
<keyword evidence="9" id="KW-0325">Glycoprotein</keyword>
<feature type="domain" description="Fibronectin type III-like" evidence="18">
    <location>
        <begin position="807"/>
        <end position="878"/>
    </location>
</feature>
<comment type="catalytic activity">
    <reaction evidence="1">
        <text>Hydrolysis of terminal, non-reducing beta-D-glucosyl residues with release of beta-D-glucose.</text>
        <dbReference type="EC" id="3.2.1.21"/>
    </reaction>
</comment>
<dbReference type="InterPro" id="IPR036962">
    <property type="entry name" value="Glyco_hydro_3_N_sf"/>
</dbReference>
<evidence type="ECO:0000256" key="2">
    <source>
        <dbReference type="ARBA" id="ARBA00004613"/>
    </source>
</evidence>
<comment type="subcellular location">
    <subcellularLocation>
        <location evidence="2">Secreted</location>
    </subcellularLocation>
</comment>
<dbReference type="InterPro" id="IPR013783">
    <property type="entry name" value="Ig-like_fold"/>
</dbReference>
<dbReference type="InterPro" id="IPR050288">
    <property type="entry name" value="Cellulose_deg_GH3"/>
</dbReference>
<sequence length="889" mass="96642">MQLFERSLPEFRSLNASSTFEKVGRVPAEKSARSVATASRRPRPAHLHVAMPLLASAVVDHRCAPVAGSLPTSESEWPVLLLRPLYAQETVVAASPFTLAKMRSLHSIGWLALVPYAIAAPTSPPPDSVAAKASDPPAFFGAISSDGYTSQKWIDALEKARSTVASLTFDQKINFTDLREGSLNGCSGLTFPLPQADMGVGLCMADGPTGINTRYSTQFPAEVTAAAAWDRNVFYKRAAAISAEYARLGAQVPLSIVVGPMGRSVYGGRNWEGFSPDPFLAGEAVRPTVEAFQKNKVTALIKHFVGNEQERFRTGTEIGIAMNLPNQTVDSLIDAATLRETYTYAFAEAIRAGAGSMMCAYQQYNGTFACESEELLVDLLKSELNFHGWVLTDWGGGHNTTSLALNGTDAIGGFPNLFGAALAEDIKNGTVPEAMLDDKLVRILTTWYALDQVELPDVDFERYVADQTSNRVARKTLESAITLLKNSNDTDKGLPIGKPHDIALIGSPAAPSRFGILNNLPFTFNVPWTPYQGVLSDGFGSGSSPAPYVVDPLTGFVIRGLQEERPINIDGYYSDDPWEGTFLADEKNTSALDIKLMYASKAFVFVAAAASESWDRKNLELLNNGGDLINYVADHHNDTIVYVEAPGPVDMEPWASHPNVTAIMYGYFGGQEMGHAIANVAFGDVNPSGKLPFTLAKEVSDYPLNLYNGSVAINPVANFTEGEFIDYKYFDAAGIEPLYEFGYGLSYSTFAISDVSAWPKTGPCPAPVRETNEKLYVDGKLSNMGLYDYAATVQAKVTNSGKVDGAEVAQLYITYPDGTPRKMPVKSLRGFVKPYLKAGESQTVQFELRNKDLAYWSPDHHGWVVPRGDFTFHVGTSSRDLPIQKTFTF</sequence>
<dbReference type="Pfam" id="PF01915">
    <property type="entry name" value="Glyco_hydro_3_C"/>
    <property type="match status" value="1"/>
</dbReference>
<comment type="caution">
    <text evidence="19">The sequence shown here is derived from an EMBL/GenBank/DDBJ whole genome shotgun (WGS) entry which is preliminary data.</text>
</comment>
<dbReference type="AlphaFoldDB" id="A0A9P7B2E0"/>
<dbReference type="OrthoDB" id="416222at2759"/>
<evidence type="ECO:0000256" key="10">
    <source>
        <dbReference type="ARBA" id="ARBA00023277"/>
    </source>
</evidence>
<evidence type="ECO:0000313" key="20">
    <source>
        <dbReference type="Proteomes" id="UP000777482"/>
    </source>
</evidence>
<dbReference type="Pfam" id="PF00933">
    <property type="entry name" value="Glyco_hydro_3"/>
    <property type="match status" value="1"/>
</dbReference>
<organism evidence="19 20">
    <name type="scientific">Rhodotorula mucilaginosa</name>
    <name type="common">Yeast</name>
    <name type="synonym">Rhodotorula rubra</name>
    <dbReference type="NCBI Taxonomy" id="5537"/>
    <lineage>
        <taxon>Eukaryota</taxon>
        <taxon>Fungi</taxon>
        <taxon>Dikarya</taxon>
        <taxon>Basidiomycota</taxon>
        <taxon>Pucciniomycotina</taxon>
        <taxon>Microbotryomycetes</taxon>
        <taxon>Sporidiobolales</taxon>
        <taxon>Sporidiobolaceae</taxon>
        <taxon>Rhodotorula</taxon>
    </lineage>
</organism>
<dbReference type="Proteomes" id="UP000777482">
    <property type="component" value="Unassembled WGS sequence"/>
</dbReference>
<evidence type="ECO:0000256" key="17">
    <source>
        <dbReference type="ARBA" id="ARBA00041808"/>
    </source>
</evidence>
<dbReference type="InterPro" id="IPR036881">
    <property type="entry name" value="Glyco_hydro_3_C_sf"/>
</dbReference>
<dbReference type="SMART" id="SM01217">
    <property type="entry name" value="Fn3_like"/>
    <property type="match status" value="1"/>
</dbReference>
<evidence type="ECO:0000256" key="11">
    <source>
        <dbReference type="ARBA" id="ARBA00023295"/>
    </source>
</evidence>
<proteinExistence type="inferred from homology"/>
<dbReference type="InterPro" id="IPR002772">
    <property type="entry name" value="Glyco_hydro_3_C"/>
</dbReference>
<dbReference type="InterPro" id="IPR017853">
    <property type="entry name" value="GH"/>
</dbReference>
<evidence type="ECO:0000313" key="19">
    <source>
        <dbReference type="EMBL" id="KAG0655076.1"/>
    </source>
</evidence>
<evidence type="ECO:0000256" key="8">
    <source>
        <dbReference type="ARBA" id="ARBA00022801"/>
    </source>
</evidence>